<dbReference type="RefSeq" id="WP_345112068.1">
    <property type="nucleotide sequence ID" value="NZ_BAABDH010000021.1"/>
</dbReference>
<feature type="chain" id="PRO_5047398191" description="Transporter" evidence="1">
    <location>
        <begin position="22"/>
        <end position="282"/>
    </location>
</feature>
<evidence type="ECO:0000313" key="2">
    <source>
        <dbReference type="EMBL" id="GAA3930097.1"/>
    </source>
</evidence>
<keyword evidence="1" id="KW-0732">Signal</keyword>
<evidence type="ECO:0000256" key="1">
    <source>
        <dbReference type="SAM" id="SignalP"/>
    </source>
</evidence>
<evidence type="ECO:0008006" key="4">
    <source>
        <dbReference type="Google" id="ProtNLM"/>
    </source>
</evidence>
<reference evidence="3" key="1">
    <citation type="journal article" date="2019" name="Int. J. Syst. Evol. Microbiol.">
        <title>The Global Catalogue of Microorganisms (GCM) 10K type strain sequencing project: providing services to taxonomists for standard genome sequencing and annotation.</title>
        <authorList>
            <consortium name="The Broad Institute Genomics Platform"/>
            <consortium name="The Broad Institute Genome Sequencing Center for Infectious Disease"/>
            <person name="Wu L."/>
            <person name="Ma J."/>
        </authorList>
    </citation>
    <scope>NUCLEOTIDE SEQUENCE [LARGE SCALE GENOMIC DNA]</scope>
    <source>
        <strain evidence="3">JCM 17214</strain>
    </source>
</reference>
<dbReference type="Proteomes" id="UP001499909">
    <property type="component" value="Unassembled WGS sequence"/>
</dbReference>
<comment type="caution">
    <text evidence="2">The sequence shown here is derived from an EMBL/GenBank/DDBJ whole genome shotgun (WGS) entry which is preliminary data.</text>
</comment>
<protein>
    <recommendedName>
        <fullName evidence="4">Transporter</fullName>
    </recommendedName>
</protein>
<keyword evidence="3" id="KW-1185">Reference proteome</keyword>
<proteinExistence type="predicted"/>
<gene>
    <name evidence="2" type="ORF">GCM10022406_14320</name>
</gene>
<dbReference type="EMBL" id="BAABDH010000021">
    <property type="protein sequence ID" value="GAA3930097.1"/>
    <property type="molecule type" value="Genomic_DNA"/>
</dbReference>
<organism evidence="2 3">
    <name type="scientific">Hymenobacter algoricola</name>
    <dbReference type="NCBI Taxonomy" id="486267"/>
    <lineage>
        <taxon>Bacteria</taxon>
        <taxon>Pseudomonadati</taxon>
        <taxon>Bacteroidota</taxon>
        <taxon>Cytophagia</taxon>
        <taxon>Cytophagales</taxon>
        <taxon>Hymenobacteraceae</taxon>
        <taxon>Hymenobacter</taxon>
    </lineage>
</organism>
<accession>A0ABP7MTU9</accession>
<feature type="signal peptide" evidence="1">
    <location>
        <begin position="1"/>
        <end position="21"/>
    </location>
</feature>
<name>A0ABP7MTU9_9BACT</name>
<evidence type="ECO:0000313" key="3">
    <source>
        <dbReference type="Proteomes" id="UP001499909"/>
    </source>
</evidence>
<sequence length="282" mass="30116">MRKTILLGLAVLLSAATRTLAQTETIEYKDSPFVRQIRPDRSGQTITTNMLYPGQFQVDATGNHHDPFGPTGALGRPASTGVLRVGFFNTIELRAAQSYVAPLPGAGRTTPDGSPAAGPAGLAPLTLGAKFLASSTQNSRSQVVVLAEMTMQNGDKSFPNKILEPGGRLLVSQIIGNNFRLESNLGFRQRGFRAADTKLGQYLGTLALHGPLGRQFNFFAEGYTTWRQQQKLAPSFTSGVSWRPYPGLRFDLTAGSSLSPASAVPSKGLTVGGGLSFRLPLH</sequence>